<feature type="compositionally biased region" description="Polar residues" evidence="1">
    <location>
        <begin position="217"/>
        <end position="229"/>
    </location>
</feature>
<evidence type="ECO:0000256" key="3">
    <source>
        <dbReference type="SAM" id="SignalP"/>
    </source>
</evidence>
<keyword evidence="6" id="KW-1185">Reference proteome</keyword>
<feature type="signal peptide" evidence="3">
    <location>
        <begin position="1"/>
        <end position="21"/>
    </location>
</feature>
<feature type="domain" description="Phosphatidate phosphatase APP1 catalytic" evidence="4">
    <location>
        <begin position="288"/>
        <end position="434"/>
    </location>
</feature>
<dbReference type="Pfam" id="PF09949">
    <property type="entry name" value="APP1_cat"/>
    <property type="match status" value="1"/>
</dbReference>
<evidence type="ECO:0000313" key="6">
    <source>
        <dbReference type="Proteomes" id="UP000799764"/>
    </source>
</evidence>
<evidence type="ECO:0000313" key="5">
    <source>
        <dbReference type="EMBL" id="KAF2445493.1"/>
    </source>
</evidence>
<keyword evidence="3" id="KW-0732">Signal</keyword>
<dbReference type="OrthoDB" id="414243at2759"/>
<accession>A0A9P4UDK8</accession>
<dbReference type="PANTHER" id="PTHR28208:SF2">
    <property type="entry name" value="PHOSPHATIDATE PHOSPHATASE APP1 CATALYTIC DOMAIN-CONTAINING PROTEIN"/>
    <property type="match status" value="1"/>
</dbReference>
<evidence type="ECO:0000256" key="1">
    <source>
        <dbReference type="SAM" id="MobiDB-lite"/>
    </source>
</evidence>
<feature type="chain" id="PRO_5040322871" description="Phosphatidate phosphatase APP1 catalytic domain-containing protein" evidence="3">
    <location>
        <begin position="22"/>
        <end position="525"/>
    </location>
</feature>
<evidence type="ECO:0000256" key="2">
    <source>
        <dbReference type="SAM" id="Phobius"/>
    </source>
</evidence>
<dbReference type="EMBL" id="MU001499">
    <property type="protein sequence ID" value="KAF2445493.1"/>
    <property type="molecule type" value="Genomic_DNA"/>
</dbReference>
<gene>
    <name evidence="5" type="ORF">P171DRAFT_472240</name>
</gene>
<keyword evidence="2" id="KW-0812">Transmembrane</keyword>
<reference evidence="5" key="1">
    <citation type="journal article" date="2020" name="Stud. Mycol.">
        <title>101 Dothideomycetes genomes: a test case for predicting lifestyles and emergence of pathogens.</title>
        <authorList>
            <person name="Haridas S."/>
            <person name="Albert R."/>
            <person name="Binder M."/>
            <person name="Bloem J."/>
            <person name="Labutti K."/>
            <person name="Salamov A."/>
            <person name="Andreopoulos B."/>
            <person name="Baker S."/>
            <person name="Barry K."/>
            <person name="Bills G."/>
            <person name="Bluhm B."/>
            <person name="Cannon C."/>
            <person name="Castanera R."/>
            <person name="Culley D."/>
            <person name="Daum C."/>
            <person name="Ezra D."/>
            <person name="Gonzalez J."/>
            <person name="Henrissat B."/>
            <person name="Kuo A."/>
            <person name="Liang C."/>
            <person name="Lipzen A."/>
            <person name="Lutzoni F."/>
            <person name="Magnuson J."/>
            <person name="Mondo S."/>
            <person name="Nolan M."/>
            <person name="Ohm R."/>
            <person name="Pangilinan J."/>
            <person name="Park H.-J."/>
            <person name="Ramirez L."/>
            <person name="Alfaro M."/>
            <person name="Sun H."/>
            <person name="Tritt A."/>
            <person name="Yoshinaga Y."/>
            <person name="Zwiers L.-H."/>
            <person name="Turgeon B."/>
            <person name="Goodwin S."/>
            <person name="Spatafora J."/>
            <person name="Crous P."/>
            <person name="Grigoriev I."/>
        </authorList>
    </citation>
    <scope>NUCLEOTIDE SEQUENCE</scope>
    <source>
        <strain evidence="5">CBS 690.94</strain>
    </source>
</reference>
<dbReference type="GO" id="GO:0008195">
    <property type="term" value="F:phosphatidate phosphatase activity"/>
    <property type="evidence" value="ECO:0007669"/>
    <property type="project" value="InterPro"/>
</dbReference>
<proteinExistence type="predicted"/>
<dbReference type="Proteomes" id="UP000799764">
    <property type="component" value="Unassembled WGS sequence"/>
</dbReference>
<keyword evidence="2" id="KW-0472">Membrane</keyword>
<dbReference type="AlphaFoldDB" id="A0A9P4UDK8"/>
<name>A0A9P4UDK8_9PLEO</name>
<evidence type="ECO:0000259" key="4">
    <source>
        <dbReference type="Pfam" id="PF09949"/>
    </source>
</evidence>
<sequence>MFTKAPQHALLLAVAFQAANAVAIPDPTAAPAPVEARAPITTPAPIYFEGGRSYIIDKRNILDDIKSGVDGIAKSWGSVLGTDLPNYFTEGIPNWFQDLPTGSQVLSSLGIGDDDLKASPTEVLNVPPYANWTDRGWNVRFHGNVYKMPNISQEKIDDLANVFLIGVDLKDLPQSQQDQARNLTKEIFIVQQSDRNVTLHLEPSPSQGGDGEPGGSNAITPPGGSQNVTLPYETTPEGDFDVFMPIRNVSGGGLLAGNQTNNVQRLNVYADGTLTGNATAYLVPTEGITFISDIDDILRVTKIYDPKEGLLNSFARPFTQWMNMPEIYANWSQSLPNSTHFHYLTTTPEQVTRNYMDFIFKTYPGGSFDTRPLNFSDVSATLSIRKYLLDKVFATFPKRKFVLVADTSNSDVMKAYPQLAHDHPDQVQCIFLRNTSSTDDSDWFPYDTSGFEGLNNKSYMFFNVPDDLRGLDIANGQCLNTTIQQNVTFARQDEVLGIHGAGTSVTGSATMSLVVALFAIVFMAL</sequence>
<organism evidence="5 6">
    <name type="scientific">Karstenula rhodostoma CBS 690.94</name>
    <dbReference type="NCBI Taxonomy" id="1392251"/>
    <lineage>
        <taxon>Eukaryota</taxon>
        <taxon>Fungi</taxon>
        <taxon>Dikarya</taxon>
        <taxon>Ascomycota</taxon>
        <taxon>Pezizomycotina</taxon>
        <taxon>Dothideomycetes</taxon>
        <taxon>Pleosporomycetidae</taxon>
        <taxon>Pleosporales</taxon>
        <taxon>Massarineae</taxon>
        <taxon>Didymosphaeriaceae</taxon>
        <taxon>Karstenula</taxon>
    </lineage>
</organism>
<feature type="region of interest" description="Disordered" evidence="1">
    <location>
        <begin position="199"/>
        <end position="231"/>
    </location>
</feature>
<keyword evidence="2" id="KW-1133">Transmembrane helix</keyword>
<dbReference type="InterPro" id="IPR052935">
    <property type="entry name" value="Mg2+_PAP"/>
</dbReference>
<feature type="transmembrane region" description="Helical" evidence="2">
    <location>
        <begin position="505"/>
        <end position="524"/>
    </location>
</feature>
<dbReference type="GO" id="GO:0030479">
    <property type="term" value="C:actin cortical patch"/>
    <property type="evidence" value="ECO:0007669"/>
    <property type="project" value="TreeGrafter"/>
</dbReference>
<dbReference type="InterPro" id="IPR019236">
    <property type="entry name" value="APP1_cat"/>
</dbReference>
<protein>
    <recommendedName>
        <fullName evidence="4">Phosphatidate phosphatase APP1 catalytic domain-containing protein</fullName>
    </recommendedName>
</protein>
<dbReference type="PANTHER" id="PTHR28208">
    <property type="entry name" value="PHOSPHATIDATE PHOSPHATASE APP1"/>
    <property type="match status" value="1"/>
</dbReference>
<comment type="caution">
    <text evidence="5">The sequence shown here is derived from an EMBL/GenBank/DDBJ whole genome shotgun (WGS) entry which is preliminary data.</text>
</comment>